<comment type="caution">
    <text evidence="1">The sequence shown here is derived from an EMBL/GenBank/DDBJ whole genome shotgun (WGS) entry which is preliminary data.</text>
</comment>
<gene>
    <name evidence="1" type="ORF">THRCLA_22204</name>
</gene>
<dbReference type="Proteomes" id="UP000243217">
    <property type="component" value="Unassembled WGS sequence"/>
</dbReference>
<evidence type="ECO:0000313" key="1">
    <source>
        <dbReference type="EMBL" id="OQR94880.1"/>
    </source>
</evidence>
<dbReference type="GO" id="GO:0035091">
    <property type="term" value="F:phosphatidylinositol binding"/>
    <property type="evidence" value="ECO:0007669"/>
    <property type="project" value="InterPro"/>
</dbReference>
<keyword evidence="2" id="KW-1185">Reference proteome</keyword>
<dbReference type="EMBL" id="JNBS01002161">
    <property type="protein sequence ID" value="OQR94880.1"/>
    <property type="molecule type" value="Genomic_DNA"/>
</dbReference>
<sequence>MGVYLKMKGMLASVTSCIGGVQERYVVCVRSQQAGLWYVYKLHADFVALYDDLHALASSAACAQECWLAPLLVGLKGCLDPVAGEKLLCLNTFLQKLTSVQTLQSSEMHADVCLLRPKIDAKIKEFLEWKHESRVGVKRRSCESLPTPSSTSGMLRRTQFSIIQPQVVLPSLESPTSKVRRLYDNERPARRRVYTEVNFDGL</sequence>
<reference evidence="1 2" key="1">
    <citation type="journal article" date="2014" name="Genome Biol. Evol.">
        <title>The secreted proteins of Achlya hypogyna and Thraustotheca clavata identify the ancestral oomycete secretome and reveal gene acquisitions by horizontal gene transfer.</title>
        <authorList>
            <person name="Misner I."/>
            <person name="Blouin N."/>
            <person name="Leonard G."/>
            <person name="Richards T.A."/>
            <person name="Lane C.E."/>
        </authorList>
    </citation>
    <scope>NUCLEOTIDE SEQUENCE [LARGE SCALE GENOMIC DNA]</scope>
    <source>
        <strain evidence="1 2">ATCC 34112</strain>
    </source>
</reference>
<organism evidence="1 2">
    <name type="scientific">Thraustotheca clavata</name>
    <dbReference type="NCBI Taxonomy" id="74557"/>
    <lineage>
        <taxon>Eukaryota</taxon>
        <taxon>Sar</taxon>
        <taxon>Stramenopiles</taxon>
        <taxon>Oomycota</taxon>
        <taxon>Saprolegniomycetes</taxon>
        <taxon>Saprolegniales</taxon>
        <taxon>Achlyaceae</taxon>
        <taxon>Thraustotheca</taxon>
    </lineage>
</organism>
<proteinExistence type="predicted"/>
<dbReference type="AlphaFoldDB" id="A0A1V9ZAJ2"/>
<accession>A0A1V9ZAJ2</accession>
<protein>
    <recommendedName>
        <fullName evidence="3">PX domain-containing protein</fullName>
    </recommendedName>
</protein>
<evidence type="ECO:0008006" key="3">
    <source>
        <dbReference type="Google" id="ProtNLM"/>
    </source>
</evidence>
<name>A0A1V9ZAJ2_9STRA</name>
<dbReference type="OrthoDB" id="59244at2759"/>
<evidence type="ECO:0000313" key="2">
    <source>
        <dbReference type="Proteomes" id="UP000243217"/>
    </source>
</evidence>
<dbReference type="InterPro" id="IPR036871">
    <property type="entry name" value="PX_dom_sf"/>
</dbReference>
<dbReference type="SUPFAM" id="SSF64268">
    <property type="entry name" value="PX domain"/>
    <property type="match status" value="1"/>
</dbReference>